<evidence type="ECO:0000313" key="1">
    <source>
        <dbReference type="EMBL" id="CAG8724500.1"/>
    </source>
</evidence>
<organism evidence="1 2">
    <name type="scientific">Acaulospora colombiana</name>
    <dbReference type="NCBI Taxonomy" id="27376"/>
    <lineage>
        <taxon>Eukaryota</taxon>
        <taxon>Fungi</taxon>
        <taxon>Fungi incertae sedis</taxon>
        <taxon>Mucoromycota</taxon>
        <taxon>Glomeromycotina</taxon>
        <taxon>Glomeromycetes</taxon>
        <taxon>Diversisporales</taxon>
        <taxon>Acaulosporaceae</taxon>
        <taxon>Acaulospora</taxon>
    </lineage>
</organism>
<accession>A0ACA9PVC3</accession>
<evidence type="ECO:0000313" key="2">
    <source>
        <dbReference type="Proteomes" id="UP000789525"/>
    </source>
</evidence>
<feature type="non-terminal residue" evidence="1">
    <location>
        <position position="164"/>
    </location>
</feature>
<sequence length="164" mass="18032">PDPDVLPRIWWCATGPLAFLPIHAAGIYGPESGDSQLISYPSSNPQHLEHLLFPIPNVNWTLSDNASPVATISCSKARQPDEPTKSALLLQDGHLTLEEIIKLELPRAEFAFLSACQTTAGDENLSEEALAPVVTDEFYRHIMKEGDRPDPRKAAEALHMAIQK</sequence>
<dbReference type="EMBL" id="CAJVPT010040072">
    <property type="protein sequence ID" value="CAG8724500.1"/>
    <property type="molecule type" value="Genomic_DNA"/>
</dbReference>
<comment type="caution">
    <text evidence="1">The sequence shown here is derived from an EMBL/GenBank/DDBJ whole genome shotgun (WGS) entry which is preliminary data.</text>
</comment>
<gene>
    <name evidence="1" type="ORF">ACOLOM_LOCUS11293</name>
</gene>
<keyword evidence="2" id="KW-1185">Reference proteome</keyword>
<feature type="non-terminal residue" evidence="1">
    <location>
        <position position="1"/>
    </location>
</feature>
<reference evidence="1" key="1">
    <citation type="submission" date="2021-06" db="EMBL/GenBank/DDBJ databases">
        <authorList>
            <person name="Kallberg Y."/>
            <person name="Tangrot J."/>
            <person name="Rosling A."/>
        </authorList>
    </citation>
    <scope>NUCLEOTIDE SEQUENCE</scope>
    <source>
        <strain evidence="1">CL356</strain>
    </source>
</reference>
<name>A0ACA9PVC3_9GLOM</name>
<protein>
    <submittedName>
        <fullName evidence="1">11925_t:CDS:1</fullName>
    </submittedName>
</protein>
<dbReference type="Proteomes" id="UP000789525">
    <property type="component" value="Unassembled WGS sequence"/>
</dbReference>
<proteinExistence type="predicted"/>